<gene>
    <name evidence="2" type="ORF">DEO72_LG10g2374</name>
</gene>
<dbReference type="EMBL" id="CP039354">
    <property type="protein sequence ID" value="QCE11141.1"/>
    <property type="molecule type" value="Genomic_DNA"/>
</dbReference>
<reference evidence="2 3" key="1">
    <citation type="submission" date="2019-04" db="EMBL/GenBank/DDBJ databases">
        <title>An improved genome assembly and genetic linkage map for asparagus bean, Vigna unguiculata ssp. sesquipedialis.</title>
        <authorList>
            <person name="Xia Q."/>
            <person name="Zhang R."/>
            <person name="Dong Y."/>
        </authorList>
    </citation>
    <scope>NUCLEOTIDE SEQUENCE [LARGE SCALE GENOMIC DNA]</scope>
    <source>
        <tissue evidence="2">Leaf</tissue>
    </source>
</reference>
<feature type="compositionally biased region" description="Polar residues" evidence="1">
    <location>
        <begin position="59"/>
        <end position="69"/>
    </location>
</feature>
<protein>
    <submittedName>
        <fullName evidence="2">Uncharacterized protein</fullName>
    </submittedName>
</protein>
<organism evidence="2 3">
    <name type="scientific">Vigna unguiculata</name>
    <name type="common">Cowpea</name>
    <dbReference type="NCBI Taxonomy" id="3917"/>
    <lineage>
        <taxon>Eukaryota</taxon>
        <taxon>Viridiplantae</taxon>
        <taxon>Streptophyta</taxon>
        <taxon>Embryophyta</taxon>
        <taxon>Tracheophyta</taxon>
        <taxon>Spermatophyta</taxon>
        <taxon>Magnoliopsida</taxon>
        <taxon>eudicotyledons</taxon>
        <taxon>Gunneridae</taxon>
        <taxon>Pentapetalae</taxon>
        <taxon>rosids</taxon>
        <taxon>fabids</taxon>
        <taxon>Fabales</taxon>
        <taxon>Fabaceae</taxon>
        <taxon>Papilionoideae</taxon>
        <taxon>50 kb inversion clade</taxon>
        <taxon>NPAAA clade</taxon>
        <taxon>indigoferoid/millettioid clade</taxon>
        <taxon>Phaseoleae</taxon>
        <taxon>Vigna</taxon>
    </lineage>
</organism>
<feature type="region of interest" description="Disordered" evidence="1">
    <location>
        <begin position="45"/>
        <end position="89"/>
    </location>
</feature>
<sequence>MSPRRPSGSDKGKKKTKPRRQPPGYIIRVLGQIPQSAPIQAPLLAGVPTPHPAGEEFSTRLSQVRSEQGSYADVSEHNDDADKEDVIRT</sequence>
<keyword evidence="3" id="KW-1185">Reference proteome</keyword>
<dbReference type="Proteomes" id="UP000501690">
    <property type="component" value="Linkage Group LG10"/>
</dbReference>
<evidence type="ECO:0000313" key="3">
    <source>
        <dbReference type="Proteomes" id="UP000501690"/>
    </source>
</evidence>
<name>A0A4D6NE42_VIGUN</name>
<dbReference type="AlphaFoldDB" id="A0A4D6NE42"/>
<feature type="region of interest" description="Disordered" evidence="1">
    <location>
        <begin position="1"/>
        <end position="24"/>
    </location>
</feature>
<proteinExistence type="predicted"/>
<evidence type="ECO:0000313" key="2">
    <source>
        <dbReference type="EMBL" id="QCE11141.1"/>
    </source>
</evidence>
<evidence type="ECO:0000256" key="1">
    <source>
        <dbReference type="SAM" id="MobiDB-lite"/>
    </source>
</evidence>
<feature type="compositionally biased region" description="Basic and acidic residues" evidence="1">
    <location>
        <begin position="74"/>
        <end position="89"/>
    </location>
</feature>
<accession>A0A4D6NE42</accession>